<protein>
    <submittedName>
        <fullName evidence="3">Secretion protein</fullName>
    </submittedName>
</protein>
<proteinExistence type="predicted"/>
<dbReference type="Gene3D" id="3.40.33.10">
    <property type="entry name" value="CAP"/>
    <property type="match status" value="1"/>
</dbReference>
<dbReference type="AlphaFoldDB" id="A0A395XTQ7"/>
<dbReference type="SUPFAM" id="SSF55797">
    <property type="entry name" value="PR-1-like"/>
    <property type="match status" value="1"/>
</dbReference>
<evidence type="ECO:0000313" key="4">
    <source>
        <dbReference type="Proteomes" id="UP000265775"/>
    </source>
</evidence>
<accession>A0A395XTQ7</accession>
<sequence length="204" mass="21680">KLEAAKKAAADAAAAQQKAEQAQKDADKAVSDSSSNAEAKQQAAADAKSEADAKKEAADEAQDKLSQGAVAYFGDKGASQAVKVLTDPTVTEYLDAIHNGAKGDATTLDNMIEALKFIQEANQLRAKEGLQPLKVSDTLMAQAMADADYANNNVNHPLQFPASENLAWGYTDPFNGWYDTEKSMYEKDMSDGVLDCKASDGKPV</sequence>
<feature type="compositionally biased region" description="Basic and acidic residues" evidence="1">
    <location>
        <begin position="47"/>
        <end position="61"/>
    </location>
</feature>
<dbReference type="EMBL" id="QSAR01000056">
    <property type="protein sequence ID" value="RGW62226.1"/>
    <property type="molecule type" value="Genomic_DNA"/>
</dbReference>
<name>A0A395XTQ7_BIFLN</name>
<reference evidence="3 4" key="1">
    <citation type="submission" date="2018-08" db="EMBL/GenBank/DDBJ databases">
        <title>A genome reference for cultivated species of the human gut microbiota.</title>
        <authorList>
            <person name="Zou Y."/>
            <person name="Xue W."/>
            <person name="Luo G."/>
        </authorList>
    </citation>
    <scope>NUCLEOTIDE SEQUENCE [LARGE SCALE GENOMIC DNA]</scope>
    <source>
        <strain evidence="3 4">AF11-12</strain>
    </source>
</reference>
<dbReference type="Proteomes" id="UP000265775">
    <property type="component" value="Unassembled WGS sequence"/>
</dbReference>
<dbReference type="RefSeq" id="WP_259306106.1">
    <property type="nucleotide sequence ID" value="NZ_QSAR01000056.1"/>
</dbReference>
<organism evidence="3 4">
    <name type="scientific">Bifidobacterium longum</name>
    <dbReference type="NCBI Taxonomy" id="216816"/>
    <lineage>
        <taxon>Bacteria</taxon>
        <taxon>Bacillati</taxon>
        <taxon>Actinomycetota</taxon>
        <taxon>Actinomycetes</taxon>
        <taxon>Bifidobacteriales</taxon>
        <taxon>Bifidobacteriaceae</taxon>
        <taxon>Bifidobacterium</taxon>
    </lineage>
</organism>
<dbReference type="Pfam" id="PF00188">
    <property type="entry name" value="CAP"/>
    <property type="match status" value="1"/>
</dbReference>
<feature type="region of interest" description="Disordered" evidence="1">
    <location>
        <begin position="1"/>
        <end position="61"/>
    </location>
</feature>
<gene>
    <name evidence="3" type="ORF">DWV59_12640</name>
</gene>
<evidence type="ECO:0000259" key="2">
    <source>
        <dbReference type="Pfam" id="PF00188"/>
    </source>
</evidence>
<comment type="caution">
    <text evidence="3">The sequence shown here is derived from an EMBL/GenBank/DDBJ whole genome shotgun (WGS) entry which is preliminary data.</text>
</comment>
<feature type="non-terminal residue" evidence="3">
    <location>
        <position position="204"/>
    </location>
</feature>
<feature type="domain" description="SCP" evidence="2">
    <location>
        <begin position="121"/>
        <end position="175"/>
    </location>
</feature>
<dbReference type="InterPro" id="IPR035940">
    <property type="entry name" value="CAP_sf"/>
</dbReference>
<evidence type="ECO:0000313" key="3">
    <source>
        <dbReference type="EMBL" id="RGW62226.1"/>
    </source>
</evidence>
<feature type="compositionally biased region" description="Basic and acidic residues" evidence="1">
    <location>
        <begin position="21"/>
        <end position="30"/>
    </location>
</feature>
<feature type="non-terminal residue" evidence="3">
    <location>
        <position position="1"/>
    </location>
</feature>
<evidence type="ECO:0000256" key="1">
    <source>
        <dbReference type="SAM" id="MobiDB-lite"/>
    </source>
</evidence>
<dbReference type="InterPro" id="IPR014044">
    <property type="entry name" value="CAP_dom"/>
</dbReference>
<feature type="compositionally biased region" description="Low complexity" evidence="1">
    <location>
        <begin position="10"/>
        <end position="20"/>
    </location>
</feature>
<feature type="compositionally biased region" description="Low complexity" evidence="1">
    <location>
        <begin position="31"/>
        <end position="46"/>
    </location>
</feature>